<feature type="domain" description="Iminophenyl-pyruvate dimer synthase" evidence="2">
    <location>
        <begin position="641"/>
        <end position="857"/>
    </location>
</feature>
<feature type="domain" description="L-lysine epsilon oxidase C-terminal" evidence="4">
    <location>
        <begin position="373"/>
        <end position="537"/>
    </location>
</feature>
<dbReference type="Pfam" id="PF12902">
    <property type="entry name" value="Ferritin-like"/>
    <property type="match status" value="1"/>
</dbReference>
<dbReference type="InterPro" id="IPR041173">
    <property type="entry name" value="LodA_C"/>
</dbReference>
<protein>
    <submittedName>
        <fullName evidence="5">10424_t:CDS:1</fullName>
    </submittedName>
</protein>
<dbReference type="OrthoDB" id="2411172at2759"/>
<accession>A0A9N8ZIP2</accession>
<feature type="compositionally biased region" description="Basic and acidic residues" evidence="1">
    <location>
        <begin position="831"/>
        <end position="849"/>
    </location>
</feature>
<dbReference type="Proteomes" id="UP000789508">
    <property type="component" value="Unassembled WGS sequence"/>
</dbReference>
<evidence type="ECO:0000256" key="1">
    <source>
        <dbReference type="SAM" id="MobiDB-lite"/>
    </source>
</evidence>
<feature type="region of interest" description="Disordered" evidence="1">
    <location>
        <begin position="830"/>
        <end position="849"/>
    </location>
</feature>
<dbReference type="InterPro" id="IPR026820">
    <property type="entry name" value="VioB/RebD_dom"/>
</dbReference>
<dbReference type="InterPro" id="IPR012347">
    <property type="entry name" value="Ferritin-like"/>
</dbReference>
<reference evidence="5" key="1">
    <citation type="submission" date="2021-06" db="EMBL/GenBank/DDBJ databases">
        <authorList>
            <person name="Kallberg Y."/>
            <person name="Tangrot J."/>
            <person name="Rosling A."/>
        </authorList>
    </citation>
    <scope>NUCLEOTIDE SEQUENCE</scope>
    <source>
        <strain evidence="5">FL130A</strain>
    </source>
</reference>
<dbReference type="PANTHER" id="PTHR34400:SF4">
    <property type="entry name" value="MEMBRANE PROTEIN"/>
    <property type="match status" value="1"/>
</dbReference>
<keyword evidence="6" id="KW-1185">Reference proteome</keyword>
<gene>
    <name evidence="5" type="ORF">ALEPTO_LOCUS3280</name>
</gene>
<evidence type="ECO:0000259" key="4">
    <source>
        <dbReference type="Pfam" id="PF18417"/>
    </source>
</evidence>
<organism evidence="5 6">
    <name type="scientific">Ambispora leptoticha</name>
    <dbReference type="NCBI Taxonomy" id="144679"/>
    <lineage>
        <taxon>Eukaryota</taxon>
        <taxon>Fungi</taxon>
        <taxon>Fungi incertae sedis</taxon>
        <taxon>Mucoromycota</taxon>
        <taxon>Glomeromycotina</taxon>
        <taxon>Glomeromycetes</taxon>
        <taxon>Archaeosporales</taxon>
        <taxon>Ambisporaceae</taxon>
        <taxon>Ambispora</taxon>
    </lineage>
</organism>
<name>A0A9N8ZIP2_9GLOM</name>
<feature type="domain" description="L-Lysine epsilon oxidase N-terminal" evidence="3">
    <location>
        <begin position="11"/>
        <end position="229"/>
    </location>
</feature>
<dbReference type="Pfam" id="PF17990">
    <property type="entry name" value="LodA_N"/>
    <property type="match status" value="1"/>
</dbReference>
<dbReference type="PANTHER" id="PTHR34400">
    <property type="match status" value="1"/>
</dbReference>
<evidence type="ECO:0000313" key="6">
    <source>
        <dbReference type="Proteomes" id="UP000789508"/>
    </source>
</evidence>
<sequence length="1008" mass="114697">MANEIKSFGIFPALNVARLGNAEEYYIGSEIPGVYVGEGDPEFKFKDKNGRVKPQAARFRIYGYNEEKKIIREIKLTDAEMKVEIQWTVVLANKKAAHQQFLGIKNRDPNGPMRNANWPYDRSTLEAICMKSLSASSDNNFEEKCAEFKARVYRHSNNNDDSSNGHELYLGKMILEKEGSLLIIGGKGESGCVKKGALITQYANNDYWYDDTSDGSIDAIVKINGKPLEHIEGKGKGKSWVLVSPPKFAPGISNLVSLYQTIWETQHPDYPFKHRKVEYYRDIYPIFEAIYKHSWVNKMAFIGHGVDKPGHFLKPELEDLLKYNDEKDPIKYQKAKDLRTNILSRIRIPPEIASTFEYDGQAYPYFMPPLSGNAGDATPTNPDTYLTVTRGQYILLQKWAEGDFEVDDEPPKYSYVFKNDAGPIDGFINVTNDDRYPKYKKDADPREYSFEEIVTDLSEQVKYLNKAALEWCVGGPFFPGIEMTYVAYNKDTFDEKYEFRINSNTSPGDINAYLALPWQADFNECNTHWWPAQRPDIVIPEIGPLFTKKAVRDMEIPEKDPKISLDDFAEWTRGFRTNEPVRGLPKWGDLDMIRAWDRLGFVVEKQVGNLKAFVEVQRGNIYKLNDLKPGDKTLDSLYELLKIALQIEFSTIPPYLYSMYSIKPGTSISDEVRNHIRNVVAEEMLHLSLVANLIVAIGRQPIFYSPEVIPFYPNPFPHFQQGEIILHLSKADKSALETFVKIEAPEKRPLTQETKLTDEINIISVGDLYMKIESLFIELDKEINYNTHFQLCPGMGYAPTAHTPEEGLIVVKNLNDVKRAIDLIIIQGEGSPEKSENSSGESNKDEKQKSHYQIFKECLKLIDEQKSDYHLWPVMEDPLSTSYTDPNILAAVTAFNAAYSYLLLLLQTVWRTDGQKKKNLIMGGMPALMHGVLKPIATFLAETPISADTHAGATFEYYEFTHEPSPKQQLLTAIQAASKVFPYNDALKDSVKAVSSLPDIFLPIFNQT</sequence>
<comment type="caution">
    <text evidence="5">The sequence shown here is derived from an EMBL/GenBank/DDBJ whole genome shotgun (WGS) entry which is preliminary data.</text>
</comment>
<dbReference type="Gene3D" id="1.20.1260.10">
    <property type="match status" value="1"/>
</dbReference>
<evidence type="ECO:0000259" key="3">
    <source>
        <dbReference type="Pfam" id="PF17990"/>
    </source>
</evidence>
<dbReference type="InterPro" id="IPR041168">
    <property type="entry name" value="LodA_N"/>
</dbReference>
<evidence type="ECO:0000259" key="2">
    <source>
        <dbReference type="Pfam" id="PF12902"/>
    </source>
</evidence>
<proteinExistence type="predicted"/>
<dbReference type="Pfam" id="PF18417">
    <property type="entry name" value="LodA_C"/>
    <property type="match status" value="1"/>
</dbReference>
<evidence type="ECO:0000313" key="5">
    <source>
        <dbReference type="EMBL" id="CAG8496936.1"/>
    </source>
</evidence>
<dbReference type="EMBL" id="CAJVPS010000594">
    <property type="protein sequence ID" value="CAG8496936.1"/>
    <property type="molecule type" value="Genomic_DNA"/>
</dbReference>
<dbReference type="AlphaFoldDB" id="A0A9N8ZIP2"/>